<keyword evidence="1" id="KW-1185">Reference proteome</keyword>
<accession>A0A915HGN0</accession>
<evidence type="ECO:0000313" key="1">
    <source>
        <dbReference type="Proteomes" id="UP000887565"/>
    </source>
</evidence>
<dbReference type="WBParaSite" id="nRc.2.0.1.t00579-RA">
    <property type="protein sequence ID" value="nRc.2.0.1.t00579-RA"/>
    <property type="gene ID" value="nRc.2.0.1.g00579"/>
</dbReference>
<dbReference type="GO" id="GO:0043874">
    <property type="term" value="F:acireductone synthase activity"/>
    <property type="evidence" value="ECO:0007669"/>
    <property type="project" value="TreeGrafter"/>
</dbReference>
<organism evidence="1 2">
    <name type="scientific">Romanomermis culicivorax</name>
    <name type="common">Nematode worm</name>
    <dbReference type="NCBI Taxonomy" id="13658"/>
    <lineage>
        <taxon>Eukaryota</taxon>
        <taxon>Metazoa</taxon>
        <taxon>Ecdysozoa</taxon>
        <taxon>Nematoda</taxon>
        <taxon>Enoplea</taxon>
        <taxon>Dorylaimia</taxon>
        <taxon>Mermithida</taxon>
        <taxon>Mermithoidea</taxon>
        <taxon>Mermithidae</taxon>
        <taxon>Romanomermis</taxon>
    </lineage>
</organism>
<dbReference type="GO" id="GO:0019509">
    <property type="term" value="P:L-methionine salvage from methylthioadenosine"/>
    <property type="evidence" value="ECO:0007669"/>
    <property type="project" value="TreeGrafter"/>
</dbReference>
<proteinExistence type="predicted"/>
<dbReference type="PANTHER" id="PTHR20371">
    <property type="entry name" value="ENOLASE-PHOSPHATASE E1"/>
    <property type="match status" value="1"/>
</dbReference>
<name>A0A915HGN0_ROMCU</name>
<evidence type="ECO:0000313" key="2">
    <source>
        <dbReference type="WBParaSite" id="nRc.2.0.1.t00579-RA"/>
    </source>
</evidence>
<dbReference type="Gene3D" id="1.10.720.60">
    <property type="match status" value="1"/>
</dbReference>
<dbReference type="PANTHER" id="PTHR20371:SF1">
    <property type="entry name" value="ENOLASE-PHOSPHATASE E1"/>
    <property type="match status" value="1"/>
</dbReference>
<dbReference type="SUPFAM" id="SSF56784">
    <property type="entry name" value="HAD-like"/>
    <property type="match status" value="1"/>
</dbReference>
<sequence length="71" mass="8152">MNSASTERDAPDIKNVDVLLLDIEGTICSVSFVKDVLFPYAQNNYREHFKRHWSLITKQDLESIEILVTLA</sequence>
<dbReference type="Proteomes" id="UP000887565">
    <property type="component" value="Unplaced"/>
</dbReference>
<reference evidence="2" key="1">
    <citation type="submission" date="2022-11" db="UniProtKB">
        <authorList>
            <consortium name="WormBaseParasite"/>
        </authorList>
    </citation>
    <scope>IDENTIFICATION</scope>
</reference>
<dbReference type="AlphaFoldDB" id="A0A915HGN0"/>
<protein>
    <submittedName>
        <fullName evidence="2">Enolase-phosphatase E1</fullName>
    </submittedName>
</protein>
<dbReference type="InterPro" id="IPR036412">
    <property type="entry name" value="HAD-like_sf"/>
</dbReference>